<keyword evidence="3" id="KW-1185">Reference proteome</keyword>
<dbReference type="Proteomes" id="UP000024001">
    <property type="component" value="Unassembled WGS sequence"/>
</dbReference>
<evidence type="ECO:0000313" key="2">
    <source>
        <dbReference type="EMBL" id="EZP28323.1"/>
    </source>
</evidence>
<dbReference type="SUPFAM" id="SSF54909">
    <property type="entry name" value="Dimeric alpha+beta barrel"/>
    <property type="match status" value="1"/>
</dbReference>
<proteinExistence type="predicted"/>
<dbReference type="RefSeq" id="WP_235186070.1">
    <property type="nucleotide sequence ID" value="NZ_JFYO01000004.1"/>
</dbReference>
<evidence type="ECO:0000313" key="3">
    <source>
        <dbReference type="Proteomes" id="UP000024001"/>
    </source>
</evidence>
<dbReference type="PATRIC" id="fig|273677.3.peg.1283"/>
<organism evidence="2 3">
    <name type="scientific">Microbacterium oleivorans</name>
    <dbReference type="NCBI Taxonomy" id="273677"/>
    <lineage>
        <taxon>Bacteria</taxon>
        <taxon>Bacillati</taxon>
        <taxon>Actinomycetota</taxon>
        <taxon>Actinomycetes</taxon>
        <taxon>Micrococcales</taxon>
        <taxon>Microbacteriaceae</taxon>
        <taxon>Microbacterium</taxon>
    </lineage>
</organism>
<comment type="caution">
    <text evidence="2">The sequence shown here is derived from an EMBL/GenBank/DDBJ whole genome shotgun (WGS) entry which is preliminary data.</text>
</comment>
<gene>
    <name evidence="2" type="ORF">BW34_01303</name>
</gene>
<feature type="domain" description="ABM" evidence="1">
    <location>
        <begin position="16"/>
        <end position="75"/>
    </location>
</feature>
<dbReference type="EMBL" id="JFYO01000004">
    <property type="protein sequence ID" value="EZP28323.1"/>
    <property type="molecule type" value="Genomic_DNA"/>
</dbReference>
<dbReference type="eggNOG" id="COG1359">
    <property type="taxonomic scope" value="Bacteria"/>
</dbReference>
<evidence type="ECO:0000259" key="1">
    <source>
        <dbReference type="Pfam" id="PF03992"/>
    </source>
</evidence>
<dbReference type="InterPro" id="IPR007138">
    <property type="entry name" value="ABM_dom"/>
</dbReference>
<name>A0A031FUS2_9MICO</name>
<dbReference type="Pfam" id="PF03992">
    <property type="entry name" value="ABM"/>
    <property type="match status" value="1"/>
</dbReference>
<accession>A0A031FUS2</accession>
<dbReference type="AlphaFoldDB" id="A0A031FUS2"/>
<sequence length="99" mass="10997">MVDIGGVRLSGRMICATKAEADAVRQHLDAHIERTRAEPGCLLFEITPLGGGHAWSVEELWTDAPTFREHQRRAADSAWGRATAGIERRYRVEGLTPED</sequence>
<protein>
    <recommendedName>
        <fullName evidence="1">ABM domain-containing protein</fullName>
    </recommendedName>
</protein>
<dbReference type="InterPro" id="IPR011008">
    <property type="entry name" value="Dimeric_a/b-barrel"/>
</dbReference>
<dbReference type="Gene3D" id="3.30.70.100">
    <property type="match status" value="1"/>
</dbReference>
<reference evidence="2 3" key="1">
    <citation type="submission" date="2014-03" db="EMBL/GenBank/DDBJ databases">
        <title>Draft Genome Sequences of 13 Willow Endophytes.</title>
        <authorList>
            <person name="Gan H.Y."/>
            <person name="Gan H.M."/>
            <person name="Savka M.A."/>
            <person name="Hudson A.O."/>
        </authorList>
    </citation>
    <scope>NUCLEOTIDE SEQUENCE [LARGE SCALE GENOMIC DNA]</scope>
    <source>
        <strain evidence="2 3">RIT293</strain>
    </source>
</reference>